<reference evidence="2" key="2">
    <citation type="journal article" date="2015" name="Fish Shellfish Immunol.">
        <title>Early steps in the European eel (Anguilla anguilla)-Vibrio vulnificus interaction in the gills: Role of the RtxA13 toxin.</title>
        <authorList>
            <person name="Callol A."/>
            <person name="Pajuelo D."/>
            <person name="Ebbesson L."/>
            <person name="Teles M."/>
            <person name="MacKenzie S."/>
            <person name="Amaro C."/>
        </authorList>
    </citation>
    <scope>NUCLEOTIDE SEQUENCE</scope>
</reference>
<reference evidence="2" key="1">
    <citation type="submission" date="2014-11" db="EMBL/GenBank/DDBJ databases">
        <authorList>
            <person name="Amaro Gonzalez C."/>
        </authorList>
    </citation>
    <scope>NUCLEOTIDE SEQUENCE</scope>
</reference>
<sequence length="30" mass="3601">MLTKSNMKWVLILVLMLGLLRHYILKKCIK</sequence>
<proteinExistence type="predicted"/>
<name>A0A0E9QZN5_ANGAN</name>
<dbReference type="EMBL" id="GBXM01086191">
    <property type="protein sequence ID" value="JAH22386.1"/>
    <property type="molecule type" value="Transcribed_RNA"/>
</dbReference>
<feature type="transmembrane region" description="Helical" evidence="1">
    <location>
        <begin position="6"/>
        <end position="24"/>
    </location>
</feature>
<evidence type="ECO:0000256" key="1">
    <source>
        <dbReference type="SAM" id="Phobius"/>
    </source>
</evidence>
<keyword evidence="1" id="KW-0472">Membrane</keyword>
<protein>
    <submittedName>
        <fullName evidence="2">Uncharacterized protein</fullName>
    </submittedName>
</protein>
<evidence type="ECO:0000313" key="2">
    <source>
        <dbReference type="EMBL" id="JAH22386.1"/>
    </source>
</evidence>
<keyword evidence="1" id="KW-0812">Transmembrane</keyword>
<organism evidence="2">
    <name type="scientific">Anguilla anguilla</name>
    <name type="common">European freshwater eel</name>
    <name type="synonym">Muraena anguilla</name>
    <dbReference type="NCBI Taxonomy" id="7936"/>
    <lineage>
        <taxon>Eukaryota</taxon>
        <taxon>Metazoa</taxon>
        <taxon>Chordata</taxon>
        <taxon>Craniata</taxon>
        <taxon>Vertebrata</taxon>
        <taxon>Euteleostomi</taxon>
        <taxon>Actinopterygii</taxon>
        <taxon>Neopterygii</taxon>
        <taxon>Teleostei</taxon>
        <taxon>Anguilliformes</taxon>
        <taxon>Anguillidae</taxon>
        <taxon>Anguilla</taxon>
    </lineage>
</organism>
<accession>A0A0E9QZN5</accession>
<dbReference type="AlphaFoldDB" id="A0A0E9QZN5"/>
<keyword evidence="1" id="KW-1133">Transmembrane helix</keyword>